<keyword evidence="2" id="KW-1185">Reference proteome</keyword>
<evidence type="ECO:0000313" key="1">
    <source>
        <dbReference type="EMBL" id="KAJ9654544.1"/>
    </source>
</evidence>
<sequence>MATEEGDVTENGPPTTGSSQAQQLSWEHTSRKAVKTLHTVPAVPLMVIDAADALTRTLVSFVKLWLFDSARTGKKNPTTLLRKMIEDKECKWVIAAVKPVLTKALRVACYDQTDGDFVLEVVSKLNFADAPDGILFSNRDMRNVDLPADMHVNEQRFMTGKVGFIVSRGLKRCDYCGQARCHDASSTACPMRHTKKDYSCGECKTDAHTWENCKKKKEYIAAKLAPAPRTPAKTANRQTIMSQNAHGAHGALMRKTTLTENALLSTVNVRSVVEKATEHQHVVANHRGLATSVVKVLIGVMKDVLSQTRSAGTARSSTHMLRTTVHERASWYNARIAVNKAMSMEISAQPLNKPVICAIIVTAATTPGSTVPISSRQSSASLANRPVMLAKTVPTESARIVAHQATSPETANSCHTAQDASPVNKHQPGCTYSSEKKAEREARNAARYTAQDLPESPHEQSSKEIATSVEHSAETSDDTNAQTLATGAVDAPLWSGGAAAPSSEKGFW</sequence>
<dbReference type="Proteomes" id="UP001172386">
    <property type="component" value="Unassembled WGS sequence"/>
</dbReference>
<dbReference type="EMBL" id="JAPDRQ010000118">
    <property type="protein sequence ID" value="KAJ9654544.1"/>
    <property type="molecule type" value="Genomic_DNA"/>
</dbReference>
<accession>A0ACC3A2V2</accession>
<organism evidence="1 2">
    <name type="scientific">Neophaeococcomyces mojaviensis</name>
    <dbReference type="NCBI Taxonomy" id="3383035"/>
    <lineage>
        <taxon>Eukaryota</taxon>
        <taxon>Fungi</taxon>
        <taxon>Dikarya</taxon>
        <taxon>Ascomycota</taxon>
        <taxon>Pezizomycotina</taxon>
        <taxon>Eurotiomycetes</taxon>
        <taxon>Chaetothyriomycetidae</taxon>
        <taxon>Chaetothyriales</taxon>
        <taxon>Chaetothyriales incertae sedis</taxon>
        <taxon>Neophaeococcomyces</taxon>
    </lineage>
</organism>
<protein>
    <submittedName>
        <fullName evidence="1">Uncharacterized protein</fullName>
    </submittedName>
</protein>
<comment type="caution">
    <text evidence="1">The sequence shown here is derived from an EMBL/GenBank/DDBJ whole genome shotgun (WGS) entry which is preliminary data.</text>
</comment>
<proteinExistence type="predicted"/>
<evidence type="ECO:0000313" key="2">
    <source>
        <dbReference type="Proteomes" id="UP001172386"/>
    </source>
</evidence>
<reference evidence="1" key="1">
    <citation type="submission" date="2022-10" db="EMBL/GenBank/DDBJ databases">
        <title>Culturing micro-colonial fungi from biological soil crusts in the Mojave desert and describing Neophaeococcomyces mojavensis, and introducing the new genera and species Taxawa tesnikishii.</title>
        <authorList>
            <person name="Kurbessoian T."/>
            <person name="Stajich J.E."/>
        </authorList>
    </citation>
    <scope>NUCLEOTIDE SEQUENCE</scope>
    <source>
        <strain evidence="1">JES_112</strain>
    </source>
</reference>
<gene>
    <name evidence="1" type="ORF">H2198_006420</name>
</gene>
<name>A0ACC3A2V2_9EURO</name>